<proteinExistence type="predicted"/>
<feature type="domain" description="MurNAc-LAA" evidence="3">
    <location>
        <begin position="180"/>
        <end position="308"/>
    </location>
</feature>
<keyword evidence="5" id="KW-1185">Reference proteome</keyword>
<accession>A0ABW8CJJ6</accession>
<dbReference type="Gene3D" id="3.40.630.40">
    <property type="entry name" value="Zn-dependent exopeptidases"/>
    <property type="match status" value="1"/>
</dbReference>
<dbReference type="Proteomes" id="UP001614394">
    <property type="component" value="Unassembled WGS sequence"/>
</dbReference>
<evidence type="ECO:0000259" key="3">
    <source>
        <dbReference type="SMART" id="SM00646"/>
    </source>
</evidence>
<organism evidence="4 5">
    <name type="scientific">Streptomyces fildesensis</name>
    <dbReference type="NCBI Taxonomy" id="375757"/>
    <lineage>
        <taxon>Bacteria</taxon>
        <taxon>Bacillati</taxon>
        <taxon>Actinomycetota</taxon>
        <taxon>Actinomycetes</taxon>
        <taxon>Kitasatosporales</taxon>
        <taxon>Streptomycetaceae</taxon>
        <taxon>Streptomyces</taxon>
    </lineage>
</organism>
<gene>
    <name evidence="4" type="ORF">ACIGXA_39620</name>
</gene>
<keyword evidence="1 4" id="KW-0378">Hydrolase</keyword>
<feature type="compositionally biased region" description="Polar residues" evidence="2">
    <location>
        <begin position="36"/>
        <end position="47"/>
    </location>
</feature>
<sequence>MSVAALVPTCFAGWLVYQSMHGPVGDDGAQRVLPLPSTSAPANPNEQTDGKAGSPTSPASGKPSSTDPQRKASGTSPAKGTPAVPPAAALLLSGKTVVIDPGHNTNNVNHTADINRLVDIGTTRKECDTTGTSTNSGYAEASFTLDVSRRVRTLLAERGAKVRLTQDGDRSFGPCIDERARIGNEAHADAAVSVHGDGSAAGNRGFHVITPASLHAGAADTRPIVAPSGLLGAALKSHFATDTGSAPANYLADGTGLMARSDLGGLNLSTVPKVLIECGNMRDAQDAAKFTDPKWRQRAAEGIADGITAFLQGKR</sequence>
<evidence type="ECO:0000256" key="2">
    <source>
        <dbReference type="SAM" id="MobiDB-lite"/>
    </source>
</evidence>
<dbReference type="EMBL" id="JBITYG010000020">
    <property type="protein sequence ID" value="MFI9106624.1"/>
    <property type="molecule type" value="Genomic_DNA"/>
</dbReference>
<evidence type="ECO:0000256" key="1">
    <source>
        <dbReference type="ARBA" id="ARBA00022801"/>
    </source>
</evidence>
<dbReference type="GO" id="GO:0008745">
    <property type="term" value="F:N-acetylmuramoyl-L-alanine amidase activity"/>
    <property type="evidence" value="ECO:0007669"/>
    <property type="project" value="UniProtKB-EC"/>
</dbReference>
<feature type="compositionally biased region" description="Polar residues" evidence="2">
    <location>
        <begin position="54"/>
        <end position="78"/>
    </location>
</feature>
<feature type="region of interest" description="Disordered" evidence="2">
    <location>
        <begin position="28"/>
        <end position="85"/>
    </location>
</feature>
<dbReference type="InterPro" id="IPR050695">
    <property type="entry name" value="N-acetylmuramoyl_amidase_3"/>
</dbReference>
<dbReference type="Pfam" id="PF01520">
    <property type="entry name" value="Amidase_3"/>
    <property type="match status" value="1"/>
</dbReference>
<dbReference type="SMART" id="SM00646">
    <property type="entry name" value="Ami_3"/>
    <property type="match status" value="1"/>
</dbReference>
<dbReference type="SUPFAM" id="SSF53187">
    <property type="entry name" value="Zn-dependent exopeptidases"/>
    <property type="match status" value="1"/>
</dbReference>
<dbReference type="CDD" id="cd02696">
    <property type="entry name" value="MurNAc-LAA"/>
    <property type="match status" value="1"/>
</dbReference>
<dbReference type="EC" id="3.5.1.28" evidence="4"/>
<evidence type="ECO:0000313" key="4">
    <source>
        <dbReference type="EMBL" id="MFI9106624.1"/>
    </source>
</evidence>
<dbReference type="InterPro" id="IPR002508">
    <property type="entry name" value="MurNAc-LAA_cat"/>
</dbReference>
<protein>
    <submittedName>
        <fullName evidence="4">N-acetylmuramoyl-L-alanine amidase</fullName>
        <ecNumber evidence="4">3.5.1.28</ecNumber>
    </submittedName>
</protein>
<name>A0ABW8CJJ6_9ACTN</name>
<dbReference type="PANTHER" id="PTHR30404">
    <property type="entry name" value="N-ACETYLMURAMOYL-L-ALANINE AMIDASE"/>
    <property type="match status" value="1"/>
</dbReference>
<dbReference type="PANTHER" id="PTHR30404:SF0">
    <property type="entry name" value="N-ACETYLMURAMOYL-L-ALANINE AMIDASE AMIC"/>
    <property type="match status" value="1"/>
</dbReference>
<evidence type="ECO:0000313" key="5">
    <source>
        <dbReference type="Proteomes" id="UP001614394"/>
    </source>
</evidence>
<reference evidence="4 5" key="1">
    <citation type="submission" date="2024-10" db="EMBL/GenBank/DDBJ databases">
        <title>The Natural Products Discovery Center: Release of the First 8490 Sequenced Strains for Exploring Actinobacteria Biosynthetic Diversity.</title>
        <authorList>
            <person name="Kalkreuter E."/>
            <person name="Kautsar S.A."/>
            <person name="Yang D."/>
            <person name="Bader C.D."/>
            <person name="Teijaro C.N."/>
            <person name="Fluegel L."/>
            <person name="Davis C.M."/>
            <person name="Simpson J.R."/>
            <person name="Lauterbach L."/>
            <person name="Steele A.D."/>
            <person name="Gui C."/>
            <person name="Meng S."/>
            <person name="Li G."/>
            <person name="Viehrig K."/>
            <person name="Ye F."/>
            <person name="Su P."/>
            <person name="Kiefer A.F."/>
            <person name="Nichols A."/>
            <person name="Cepeda A.J."/>
            <person name="Yan W."/>
            <person name="Fan B."/>
            <person name="Jiang Y."/>
            <person name="Adhikari A."/>
            <person name="Zheng C.-J."/>
            <person name="Schuster L."/>
            <person name="Cowan T.M."/>
            <person name="Smanski M.J."/>
            <person name="Chevrette M.G."/>
            <person name="De Carvalho L.P.S."/>
            <person name="Shen B."/>
        </authorList>
    </citation>
    <scope>NUCLEOTIDE SEQUENCE [LARGE SCALE GENOMIC DNA]</scope>
    <source>
        <strain evidence="4 5">NPDC053399</strain>
    </source>
</reference>
<dbReference type="RefSeq" id="WP_399658292.1">
    <property type="nucleotide sequence ID" value="NZ_JBITYG010000020.1"/>
</dbReference>
<comment type="caution">
    <text evidence="4">The sequence shown here is derived from an EMBL/GenBank/DDBJ whole genome shotgun (WGS) entry which is preliminary data.</text>
</comment>